<dbReference type="InterPro" id="IPR009057">
    <property type="entry name" value="Homeodomain-like_sf"/>
</dbReference>
<dbReference type="Pfam" id="PF02954">
    <property type="entry name" value="HTH_8"/>
    <property type="match status" value="1"/>
</dbReference>
<protein>
    <submittedName>
        <fullName evidence="5">Response regulator transcription factor</fullName>
    </submittedName>
</protein>
<dbReference type="GO" id="GO:0000160">
    <property type="term" value="P:phosphorelay signal transduction system"/>
    <property type="evidence" value="ECO:0007669"/>
    <property type="project" value="InterPro"/>
</dbReference>
<dbReference type="GO" id="GO:0043565">
    <property type="term" value="F:sequence-specific DNA binding"/>
    <property type="evidence" value="ECO:0007669"/>
    <property type="project" value="InterPro"/>
</dbReference>
<dbReference type="PANTHER" id="PTHR44591">
    <property type="entry name" value="STRESS RESPONSE REGULATOR PROTEIN 1"/>
    <property type="match status" value="1"/>
</dbReference>
<dbReference type="Pfam" id="PF00072">
    <property type="entry name" value="Response_reg"/>
    <property type="match status" value="1"/>
</dbReference>
<evidence type="ECO:0000256" key="3">
    <source>
        <dbReference type="SAM" id="MobiDB-lite"/>
    </source>
</evidence>
<dbReference type="EMBL" id="JAGQFT020000001">
    <property type="protein sequence ID" value="MBS7455761.1"/>
    <property type="molecule type" value="Genomic_DNA"/>
</dbReference>
<keyword evidence="6" id="KW-1185">Reference proteome</keyword>
<evidence type="ECO:0000313" key="6">
    <source>
        <dbReference type="Proteomes" id="UP000675747"/>
    </source>
</evidence>
<evidence type="ECO:0000256" key="2">
    <source>
        <dbReference type="PROSITE-ProRule" id="PRU00169"/>
    </source>
</evidence>
<evidence type="ECO:0000259" key="4">
    <source>
        <dbReference type="PROSITE" id="PS50110"/>
    </source>
</evidence>
<dbReference type="Gene3D" id="3.40.50.2300">
    <property type="match status" value="1"/>
</dbReference>
<keyword evidence="1 2" id="KW-0597">Phosphoprotein</keyword>
<dbReference type="Proteomes" id="UP000675747">
    <property type="component" value="Unassembled WGS sequence"/>
</dbReference>
<dbReference type="SUPFAM" id="SSF46689">
    <property type="entry name" value="Homeodomain-like"/>
    <property type="match status" value="1"/>
</dbReference>
<proteinExistence type="predicted"/>
<gene>
    <name evidence="5" type="ORF">KB893_001250</name>
</gene>
<dbReference type="Gene3D" id="1.10.10.60">
    <property type="entry name" value="Homeodomain-like"/>
    <property type="match status" value="1"/>
</dbReference>
<dbReference type="SMART" id="SM00448">
    <property type="entry name" value="REC"/>
    <property type="match status" value="1"/>
</dbReference>
<feature type="modified residue" description="4-aspartylphosphate" evidence="2">
    <location>
        <position position="57"/>
    </location>
</feature>
<dbReference type="InterPro" id="IPR001789">
    <property type="entry name" value="Sig_transdc_resp-reg_receiver"/>
</dbReference>
<accession>A0AAP2FYM5</accession>
<dbReference type="SUPFAM" id="SSF52172">
    <property type="entry name" value="CheY-like"/>
    <property type="match status" value="1"/>
</dbReference>
<comment type="caution">
    <text evidence="5">The sequence shown here is derived from an EMBL/GenBank/DDBJ whole genome shotgun (WGS) entry which is preliminary data.</text>
</comment>
<dbReference type="InterPro" id="IPR050595">
    <property type="entry name" value="Bact_response_regulator"/>
</dbReference>
<dbReference type="PRINTS" id="PR01590">
    <property type="entry name" value="HTHFIS"/>
</dbReference>
<organism evidence="5 6">
    <name type="scientific">Coralloluteibacterium stylophorae</name>
    <dbReference type="NCBI Taxonomy" id="1776034"/>
    <lineage>
        <taxon>Bacteria</taxon>
        <taxon>Pseudomonadati</taxon>
        <taxon>Pseudomonadota</taxon>
        <taxon>Gammaproteobacteria</taxon>
        <taxon>Lysobacterales</taxon>
        <taxon>Lysobacteraceae</taxon>
        <taxon>Coralloluteibacterium</taxon>
    </lineage>
</organism>
<name>A0AAP2FYM5_9GAMM</name>
<reference evidence="5 6" key="1">
    <citation type="journal article" date="2021" name="Microbiol. Resour. Announc.">
        <title>Draft Genome Sequence of Coralloluteibacterium stylophorae LMG 29479T.</title>
        <authorList>
            <person name="Karlyshev A.V."/>
            <person name="Kudryashova E.B."/>
            <person name="Ariskina E.V."/>
            <person name="Conroy A.P."/>
            <person name="Abidueva E.Y."/>
        </authorList>
    </citation>
    <scope>NUCLEOTIDE SEQUENCE [LARGE SCALE GENOMIC DNA]</scope>
    <source>
        <strain evidence="5 6">LMG 29479</strain>
    </source>
</reference>
<dbReference type="PANTHER" id="PTHR44591:SF3">
    <property type="entry name" value="RESPONSE REGULATORY DOMAIN-CONTAINING PROTEIN"/>
    <property type="match status" value="1"/>
</dbReference>
<sequence length="193" mass="20936">MNPAPRRQGLLVDDDPLYARTLQRALERRGLQIAVAHDVVQATALAEALRPDFALVDLKLGAESGLSLVAPLRALRADMRILLVTGYASVATAVEAIKRGADNYLPKPTTVETILRALADDEGEADGETGVEVEETMTPLSRLEWEHIQQALQDSGGNISAAARLLGMHRRSLQRKLAKRPGRERPLAPDAHG</sequence>
<evidence type="ECO:0000313" key="5">
    <source>
        <dbReference type="EMBL" id="MBS7455761.1"/>
    </source>
</evidence>
<feature type="compositionally biased region" description="Basic and acidic residues" evidence="3">
    <location>
        <begin position="181"/>
        <end position="193"/>
    </location>
</feature>
<dbReference type="AlphaFoldDB" id="A0AAP2FYM5"/>
<dbReference type="CDD" id="cd17563">
    <property type="entry name" value="REC_RegA-like"/>
    <property type="match status" value="1"/>
</dbReference>
<evidence type="ECO:0000256" key="1">
    <source>
        <dbReference type="ARBA" id="ARBA00022553"/>
    </source>
</evidence>
<dbReference type="InterPro" id="IPR011006">
    <property type="entry name" value="CheY-like_superfamily"/>
</dbReference>
<dbReference type="InterPro" id="IPR002197">
    <property type="entry name" value="HTH_Fis"/>
</dbReference>
<feature type="domain" description="Response regulatory" evidence="4">
    <location>
        <begin position="8"/>
        <end position="122"/>
    </location>
</feature>
<feature type="region of interest" description="Disordered" evidence="3">
    <location>
        <begin position="173"/>
        <end position="193"/>
    </location>
</feature>
<dbReference type="PROSITE" id="PS50110">
    <property type="entry name" value="RESPONSE_REGULATORY"/>
    <property type="match status" value="1"/>
</dbReference>
<dbReference type="RefSeq" id="WP_213173330.1">
    <property type="nucleotide sequence ID" value="NZ_JAGQFT020000001.1"/>
</dbReference>